<dbReference type="PANTHER" id="PTHR42085:SF2">
    <property type="entry name" value="F-BOX DOMAIN-CONTAINING PROTEIN"/>
    <property type="match status" value="1"/>
</dbReference>
<dbReference type="Proteomes" id="UP000481861">
    <property type="component" value="Unassembled WGS sequence"/>
</dbReference>
<protein>
    <recommendedName>
        <fullName evidence="3">F-box domain-containing protein</fullName>
    </recommendedName>
</protein>
<comment type="caution">
    <text evidence="1">The sequence shown here is derived from an EMBL/GenBank/DDBJ whole genome shotgun (WGS) entry which is preliminary data.</text>
</comment>
<accession>A0A7C8IC95</accession>
<keyword evidence="2" id="KW-1185">Reference proteome</keyword>
<name>A0A7C8IC95_9PLEO</name>
<evidence type="ECO:0000313" key="2">
    <source>
        <dbReference type="Proteomes" id="UP000481861"/>
    </source>
</evidence>
<evidence type="ECO:0008006" key="3">
    <source>
        <dbReference type="Google" id="ProtNLM"/>
    </source>
</evidence>
<dbReference type="PANTHER" id="PTHR42085">
    <property type="entry name" value="F-BOX DOMAIN-CONTAINING PROTEIN"/>
    <property type="match status" value="1"/>
</dbReference>
<proteinExistence type="predicted"/>
<reference evidence="1 2" key="1">
    <citation type="submission" date="2020-01" db="EMBL/GenBank/DDBJ databases">
        <authorList>
            <consortium name="DOE Joint Genome Institute"/>
            <person name="Haridas S."/>
            <person name="Albert R."/>
            <person name="Binder M."/>
            <person name="Bloem J."/>
            <person name="Labutti K."/>
            <person name="Salamov A."/>
            <person name="Andreopoulos B."/>
            <person name="Baker S.E."/>
            <person name="Barry K."/>
            <person name="Bills G."/>
            <person name="Bluhm B.H."/>
            <person name="Cannon C."/>
            <person name="Castanera R."/>
            <person name="Culley D.E."/>
            <person name="Daum C."/>
            <person name="Ezra D."/>
            <person name="Gonzalez J.B."/>
            <person name="Henrissat B."/>
            <person name="Kuo A."/>
            <person name="Liang C."/>
            <person name="Lipzen A."/>
            <person name="Lutzoni F."/>
            <person name="Magnuson J."/>
            <person name="Mondo S."/>
            <person name="Nolan M."/>
            <person name="Ohm R."/>
            <person name="Pangilinan J."/>
            <person name="Park H.-J.H."/>
            <person name="Ramirez L."/>
            <person name="Alfaro M."/>
            <person name="Sun H."/>
            <person name="Tritt A."/>
            <person name="Yoshinaga Y."/>
            <person name="Zwiers L.-H.L."/>
            <person name="Turgeon B.G."/>
            <person name="Goodwin S.B."/>
            <person name="Spatafora J.W."/>
            <person name="Crous P.W."/>
            <person name="Grigoriev I.V."/>
        </authorList>
    </citation>
    <scope>NUCLEOTIDE SEQUENCE [LARGE SCALE GENOMIC DNA]</scope>
    <source>
        <strain evidence="1 2">CBS 611.86</strain>
    </source>
</reference>
<sequence length="250" mass="28444">MKMKADGLRVAGKQGTMDLTAATPAPFRFFDLPVELRLRVYELTLVVPTAVDLDPANIRTIAPLLRMFLVSRRVHDEAFRVFYGRNTFRVFPTHGRFFQTKDPLLARLPPQYRTVITKLELRLGPGWTRPPRGWVINDRLGLGSMGKVFWLRIFVDFDPTCHPSFEGFSDRDDFYTVFCVSLLQGLFARVASLSAVEFDADRTVSRSSLLLQSLVNEVKAGNKRITWGSERGWDKSVDVDVADVLQKMSL</sequence>
<organism evidence="1 2">
    <name type="scientific">Massariosphaeria phaeospora</name>
    <dbReference type="NCBI Taxonomy" id="100035"/>
    <lineage>
        <taxon>Eukaryota</taxon>
        <taxon>Fungi</taxon>
        <taxon>Dikarya</taxon>
        <taxon>Ascomycota</taxon>
        <taxon>Pezizomycotina</taxon>
        <taxon>Dothideomycetes</taxon>
        <taxon>Pleosporomycetidae</taxon>
        <taxon>Pleosporales</taxon>
        <taxon>Pleosporales incertae sedis</taxon>
        <taxon>Massariosphaeria</taxon>
    </lineage>
</organism>
<dbReference type="InterPro" id="IPR038883">
    <property type="entry name" value="AN11006-like"/>
</dbReference>
<dbReference type="AlphaFoldDB" id="A0A7C8IC95"/>
<gene>
    <name evidence="1" type="ORF">BDV95DRAFT_563310</name>
</gene>
<evidence type="ECO:0000313" key="1">
    <source>
        <dbReference type="EMBL" id="KAF2876057.1"/>
    </source>
</evidence>
<dbReference type="EMBL" id="JAADJZ010000004">
    <property type="protein sequence ID" value="KAF2876057.1"/>
    <property type="molecule type" value="Genomic_DNA"/>
</dbReference>
<dbReference type="OrthoDB" id="5372935at2759"/>